<keyword evidence="1" id="KW-0862">Zinc</keyword>
<evidence type="ECO:0000313" key="5">
    <source>
        <dbReference type="Proteomes" id="UP000820818"/>
    </source>
</evidence>
<evidence type="ECO:0000313" key="4">
    <source>
        <dbReference type="EMBL" id="KAI9565390.1"/>
    </source>
</evidence>
<feature type="domain" description="C2H2-type" evidence="3">
    <location>
        <begin position="147"/>
        <end position="172"/>
    </location>
</feature>
<evidence type="ECO:0000256" key="2">
    <source>
        <dbReference type="SAM" id="Coils"/>
    </source>
</evidence>
<dbReference type="SMART" id="SM00355">
    <property type="entry name" value="ZnF_C2H2"/>
    <property type="match status" value="1"/>
</dbReference>
<dbReference type="AlphaFoldDB" id="A0AAD5LME8"/>
<proteinExistence type="predicted"/>
<organism evidence="4 5">
    <name type="scientific">Daphnia sinensis</name>
    <dbReference type="NCBI Taxonomy" id="1820382"/>
    <lineage>
        <taxon>Eukaryota</taxon>
        <taxon>Metazoa</taxon>
        <taxon>Ecdysozoa</taxon>
        <taxon>Arthropoda</taxon>
        <taxon>Crustacea</taxon>
        <taxon>Branchiopoda</taxon>
        <taxon>Diplostraca</taxon>
        <taxon>Cladocera</taxon>
        <taxon>Anomopoda</taxon>
        <taxon>Daphniidae</taxon>
        <taxon>Daphnia</taxon>
        <taxon>Daphnia similis group</taxon>
    </lineage>
</organism>
<evidence type="ECO:0000256" key="1">
    <source>
        <dbReference type="PROSITE-ProRule" id="PRU00042"/>
    </source>
</evidence>
<keyword evidence="2" id="KW-0175">Coiled coil</keyword>
<dbReference type="PROSITE" id="PS50157">
    <property type="entry name" value="ZINC_FINGER_C2H2_2"/>
    <property type="match status" value="1"/>
</dbReference>
<accession>A0AAD5LME8</accession>
<keyword evidence="5" id="KW-1185">Reference proteome</keyword>
<keyword evidence="1" id="KW-0479">Metal-binding</keyword>
<feature type="coiled-coil region" evidence="2">
    <location>
        <begin position="105"/>
        <end position="139"/>
    </location>
</feature>
<protein>
    <recommendedName>
        <fullName evidence="3">C2H2-type domain-containing protein</fullName>
    </recommendedName>
</protein>
<dbReference type="PROSITE" id="PS00028">
    <property type="entry name" value="ZINC_FINGER_C2H2_1"/>
    <property type="match status" value="1"/>
</dbReference>
<dbReference type="GO" id="GO:0008270">
    <property type="term" value="F:zinc ion binding"/>
    <property type="evidence" value="ECO:0007669"/>
    <property type="project" value="UniProtKB-KW"/>
</dbReference>
<name>A0AAD5LME8_9CRUS</name>
<reference evidence="4 5" key="1">
    <citation type="submission" date="2022-05" db="EMBL/GenBank/DDBJ databases">
        <title>A multi-omics perspective on studying reproductive biology in Daphnia sinensis.</title>
        <authorList>
            <person name="Jia J."/>
        </authorList>
    </citation>
    <scope>NUCLEOTIDE SEQUENCE [LARGE SCALE GENOMIC DNA]</scope>
    <source>
        <strain evidence="4 5">WSL</strain>
    </source>
</reference>
<comment type="caution">
    <text evidence="4">The sequence shown here is derived from an EMBL/GenBank/DDBJ whole genome shotgun (WGS) entry which is preliminary data.</text>
</comment>
<evidence type="ECO:0000259" key="3">
    <source>
        <dbReference type="PROSITE" id="PS50157"/>
    </source>
</evidence>
<dbReference type="Proteomes" id="UP000820818">
    <property type="component" value="Linkage Group LG1"/>
</dbReference>
<gene>
    <name evidence="4" type="ORF">GHT06_009182</name>
</gene>
<keyword evidence="1" id="KW-0863">Zinc-finger</keyword>
<dbReference type="InterPro" id="IPR013087">
    <property type="entry name" value="Znf_C2H2_type"/>
</dbReference>
<sequence length="445" mass="50200">MDFVFEVCNGSVLESNSSESWTQLAIEKELEKRIRQVCDEIRVLEERKLNLPCLALSPAGILAQWLFKKYCISGNNLMENAIRSVWQGISEEARLQLYCESLRQTEKVQQQASAIKRNIEKLRVQLKCLTEKLSTQEEKTACVKLEYFCIEPGCGKIFQSRDSFAKHRNRNHPWQIIPSVTCTSGPVVPSVFEPSVVVPPKVPPSKVSSFKSVTPRLGLYKRPGPQLCVGQAKLPKQTVDFVSGSLQDAKHPQEPSIVSTGKGIRKRLSPRCYTSPGAPIVDTGIGGFPSEIHLRANEAKKMRDRPNGRNVILLCDCPAVRNVVTHVASHILNRGADYFWCSRKAIKKVGQSVKELSPAQLAEYRKCCNFFGVPRFSLPRKRFLCSFGYTQLLTSVYGINYHGGSKSIFNNLRYFVCLQYNLQSTLELTELLLSTTCHFVHMQHE</sequence>
<dbReference type="EMBL" id="WJBH02000001">
    <property type="protein sequence ID" value="KAI9565390.1"/>
    <property type="molecule type" value="Genomic_DNA"/>
</dbReference>